<feature type="transmembrane region" description="Helical" evidence="14">
    <location>
        <begin position="377"/>
        <end position="396"/>
    </location>
</feature>
<dbReference type="GO" id="GO:0005789">
    <property type="term" value="C:endoplasmic reticulum membrane"/>
    <property type="evidence" value="ECO:0007669"/>
    <property type="project" value="UniProtKB-SubCell"/>
</dbReference>
<evidence type="ECO:0000256" key="2">
    <source>
        <dbReference type="ARBA" id="ARBA00004922"/>
    </source>
</evidence>
<evidence type="ECO:0000256" key="1">
    <source>
        <dbReference type="ARBA" id="ARBA00004477"/>
    </source>
</evidence>
<keyword evidence="10 14" id="KW-0472">Membrane</keyword>
<comment type="function">
    <text evidence="11 14">Dol-P-Man:Man(5)GlcNAc(2)-PP-Dol alpha-1,3-mannosyltransferase that operates in the biosynthetic pathway of dolichol-linked oligosaccharides, the glycan precursors employed in protein asparagine (N)-glycosylation. The assembly of dolichol-linked oligosaccharides begins on the cytosolic side of the endoplasmic reticulum membrane and finishes in its lumen. The sequential addition of sugars to dolichol pyrophosphate produces dolichol-linked oligosaccharides containing fourteen sugars, including two GlcNAcs, nine mannoses and three glucoses. Once assembled, the oligosaccharide is transferred from the lipid to nascent proteins by oligosaccharyltransferases. In the lumen of the endoplasmic reticulum, adds the first dolichyl beta-D-mannosyl phosphate derived mannose in an alpha-1,3 linkage to Man(5)GlcNAc(2)-PP-dolichol to produce Man(6)GlcNAc(2)-PP-dolichol.</text>
</comment>
<dbReference type="AlphaFoldDB" id="A0A6A5TFB4"/>
<evidence type="ECO:0000313" key="15">
    <source>
        <dbReference type="EMBL" id="KAF1948867.1"/>
    </source>
</evidence>
<dbReference type="GO" id="GO:0052925">
    <property type="term" value="F:dol-P-Man:Man(5)GlcNAc(2)-PP-Dol alpha-1,3-mannosyltransferase activity"/>
    <property type="evidence" value="ECO:0007669"/>
    <property type="project" value="UniProtKB-EC"/>
</dbReference>
<dbReference type="PANTHER" id="PTHR12646:SF0">
    <property type="entry name" value="DOL-P-MAN:MAN(5)GLCNAC(2)-PP-DOL ALPHA-1,3-MANNOSYLTRANSFERASE"/>
    <property type="match status" value="1"/>
</dbReference>
<keyword evidence="6 14" id="KW-0808">Transferase</keyword>
<keyword evidence="17" id="KW-1185">Reference proteome</keyword>
<evidence type="ECO:0000313" key="17">
    <source>
        <dbReference type="Proteomes" id="UP000800035"/>
    </source>
</evidence>
<accession>A0A6A5TFB4</accession>
<feature type="transmembrane region" description="Helical" evidence="14">
    <location>
        <begin position="309"/>
        <end position="329"/>
    </location>
</feature>
<evidence type="ECO:0000256" key="9">
    <source>
        <dbReference type="ARBA" id="ARBA00022989"/>
    </source>
</evidence>
<comment type="pathway">
    <text evidence="2 14">Protein modification; protein glycosylation.</text>
</comment>
<feature type="transmembrane region" description="Helical" evidence="14">
    <location>
        <begin position="136"/>
        <end position="159"/>
    </location>
</feature>
<organism evidence="16 17">
    <name type="scientific">Byssothecium circinans</name>
    <dbReference type="NCBI Taxonomy" id="147558"/>
    <lineage>
        <taxon>Eukaryota</taxon>
        <taxon>Fungi</taxon>
        <taxon>Dikarya</taxon>
        <taxon>Ascomycota</taxon>
        <taxon>Pezizomycotina</taxon>
        <taxon>Dothideomycetes</taxon>
        <taxon>Pleosporomycetidae</taxon>
        <taxon>Pleosporales</taxon>
        <taxon>Massarineae</taxon>
        <taxon>Massarinaceae</taxon>
        <taxon>Byssothecium</taxon>
    </lineage>
</organism>
<evidence type="ECO:0000256" key="6">
    <source>
        <dbReference type="ARBA" id="ARBA00022679"/>
    </source>
</evidence>
<evidence type="ECO:0000256" key="12">
    <source>
        <dbReference type="ARBA" id="ARBA00049506"/>
    </source>
</evidence>
<name>A0A6A5TFB4_9PLEO</name>
<keyword evidence="5 14" id="KW-0328">Glycosyltransferase</keyword>
<comment type="catalytic activity">
    <reaction evidence="12 14">
        <text>an alpha-D-Man-(1-&gt;2)-alpha-D-Man-(1-&gt;2)-alpha-D-Man-(1-&gt;3)-[alpha-D-Man-(1-&gt;6)]-beta-D-Man-(1-&gt;4)-beta-D-GlcNAc-(1-&gt;4)-alpha-D-GlcNAc-diphospho-di-trans,poly-cis-dolichol + a di-trans,poly-cis-dolichyl beta-D-mannosyl phosphate = an alpha-D-Man-(1-&gt;2)-alpha-D-Man-(1-&gt;2)-alpha-D-Man-(1-&gt;3)-[alpha-D-Man-(1-&gt;3)-alpha-D-Man-(1-&gt;6)]-beta-D-Man-(1-&gt;4)-beta-D-GlcNAc-(1-&gt;4)-alpha-D-GlcNAc-diphospho-di-trans,poly-cis-dolichol + a di-trans,poly-cis-dolichyl phosphate + H(+)</text>
        <dbReference type="Rhea" id="RHEA:29527"/>
        <dbReference type="Rhea" id="RHEA-COMP:19498"/>
        <dbReference type="Rhea" id="RHEA-COMP:19501"/>
        <dbReference type="Rhea" id="RHEA-COMP:19516"/>
        <dbReference type="Rhea" id="RHEA-COMP:19517"/>
        <dbReference type="ChEBI" id="CHEBI:15378"/>
        <dbReference type="ChEBI" id="CHEBI:57683"/>
        <dbReference type="ChEBI" id="CHEBI:58211"/>
        <dbReference type="ChEBI" id="CHEBI:132515"/>
        <dbReference type="ChEBI" id="CHEBI:132516"/>
        <dbReference type="EC" id="2.4.1.258"/>
    </reaction>
    <physiologicalReaction direction="left-to-right" evidence="12 14">
        <dbReference type="Rhea" id="RHEA:29528"/>
    </physiologicalReaction>
</comment>
<evidence type="ECO:0000256" key="8">
    <source>
        <dbReference type="ARBA" id="ARBA00022824"/>
    </source>
</evidence>
<proteinExistence type="inferred from homology"/>
<evidence type="ECO:0000256" key="13">
    <source>
        <dbReference type="ARBA" id="ARBA00093457"/>
    </source>
</evidence>
<evidence type="ECO:0000256" key="3">
    <source>
        <dbReference type="ARBA" id="ARBA00011964"/>
    </source>
</evidence>
<dbReference type="EMBL" id="ML977022">
    <property type="protein sequence ID" value="KAF1950834.1"/>
    <property type="molecule type" value="Genomic_DNA"/>
</dbReference>
<dbReference type="UniPathway" id="UPA00378"/>
<dbReference type="EMBL" id="ML977046">
    <property type="protein sequence ID" value="KAF1948867.1"/>
    <property type="molecule type" value="Genomic_DNA"/>
</dbReference>
<evidence type="ECO:0000256" key="5">
    <source>
        <dbReference type="ARBA" id="ARBA00022676"/>
    </source>
</evidence>
<protein>
    <recommendedName>
        <fullName evidence="4 14">Dol-P-Man:Man(5)GlcNAc(2)-PP-Dol alpha-1,3-mannosyltransferase</fullName>
        <ecNumber evidence="3 14">2.4.1.258</ecNumber>
    </recommendedName>
    <alternativeName>
        <fullName evidence="14">Dol-P-Man-dependent alpha(1-3)-mannosyltransferase</fullName>
    </alternativeName>
</protein>
<feature type="transmembrane region" description="Helical" evidence="14">
    <location>
        <begin position="336"/>
        <end position="357"/>
    </location>
</feature>
<evidence type="ECO:0000256" key="14">
    <source>
        <dbReference type="RuleBase" id="RU364047"/>
    </source>
</evidence>
<evidence type="ECO:0000256" key="4">
    <source>
        <dbReference type="ARBA" id="ARBA00015561"/>
    </source>
</evidence>
<reference evidence="16" key="1">
    <citation type="journal article" date="2020" name="Stud. Mycol.">
        <title>101 Dothideomycetes genomes: a test case for predicting lifestyles and emergence of pathogens.</title>
        <authorList>
            <person name="Haridas S."/>
            <person name="Albert R."/>
            <person name="Binder M."/>
            <person name="Bloem J."/>
            <person name="Labutti K."/>
            <person name="Salamov A."/>
            <person name="Andreopoulos B."/>
            <person name="Baker S."/>
            <person name="Barry K."/>
            <person name="Bills G."/>
            <person name="Bluhm B."/>
            <person name="Cannon C."/>
            <person name="Castanera R."/>
            <person name="Culley D."/>
            <person name="Daum C."/>
            <person name="Ezra D."/>
            <person name="Gonzalez J."/>
            <person name="Henrissat B."/>
            <person name="Kuo A."/>
            <person name="Liang C."/>
            <person name="Lipzen A."/>
            <person name="Lutzoni F."/>
            <person name="Magnuson J."/>
            <person name="Mondo S."/>
            <person name="Nolan M."/>
            <person name="Ohm R."/>
            <person name="Pangilinan J."/>
            <person name="Park H.-J."/>
            <person name="Ramirez L."/>
            <person name="Alfaro M."/>
            <person name="Sun H."/>
            <person name="Tritt A."/>
            <person name="Yoshinaga Y."/>
            <person name="Zwiers L.-H."/>
            <person name="Turgeon B."/>
            <person name="Goodwin S."/>
            <person name="Spatafora J."/>
            <person name="Crous P."/>
            <person name="Grigoriev I."/>
        </authorList>
    </citation>
    <scope>NUCLEOTIDE SEQUENCE</scope>
    <source>
        <strain evidence="16">CBS 675.92</strain>
    </source>
</reference>
<dbReference type="InterPro" id="IPR007873">
    <property type="entry name" value="Glycosyltransferase_ALG3"/>
</dbReference>
<dbReference type="OrthoDB" id="20028at2759"/>
<dbReference type="Proteomes" id="UP000800035">
    <property type="component" value="Unassembled WGS sequence"/>
</dbReference>
<feature type="transmembrane region" description="Helical" evidence="14">
    <location>
        <begin position="70"/>
        <end position="87"/>
    </location>
</feature>
<feature type="transmembrane region" description="Helical" evidence="14">
    <location>
        <begin position="179"/>
        <end position="197"/>
    </location>
</feature>
<comment type="similarity">
    <text evidence="13">Belongs to the glycosyltransferase ALG3 family.</text>
</comment>
<gene>
    <name evidence="15" type="ORF">CC80DRAFT_430468</name>
    <name evidence="16" type="ORF">CC80DRAFT_519768</name>
</gene>
<sequence>MNTLKDLATNPENTRWQYPLLLIGDAALCGVIIDKIPYTEIDWRAYMEQIAIYNKGERDYRNIEGSTGPLVYPGAHVLIYRILYWATEQGSNIMLAQYLFGLLYLLTLAVVVQCYRKARVPPYVFPLLILSKRLHSIFMLRCFNDCFAVLGLFSAIYAYQNDSWHLGTLFYTTGLNVKMSLLLPLPAMGIMMLQALGTGEAMTQAMIIVQVSCAYGYPFRKRAPSYFARAFELTRQFLYKWTVNWRFVPEYVFLSRSFALSLLSIHLGLLYWFTKTRWMKPSGRQPRDIWRMIRGRVPDREQDQISRRITPNFIMTTVLTATLIGMLCARSLHYQFYAYIAWSTPFLLWKAGFHPVIQYALWGAQEWAWNVYPSTPLSSATAVSVLAVTIFGVWWGTKDEFAKEKLEEVKFEGGIVDQEKHEHAE</sequence>
<evidence type="ECO:0000313" key="16">
    <source>
        <dbReference type="EMBL" id="KAF1950834.1"/>
    </source>
</evidence>
<dbReference type="PANTHER" id="PTHR12646">
    <property type="entry name" value="NOT56 - RELATED"/>
    <property type="match status" value="1"/>
</dbReference>
<dbReference type="EC" id="2.4.1.258" evidence="3 14"/>
<feature type="transmembrane region" description="Helical" evidence="14">
    <location>
        <begin position="93"/>
        <end position="115"/>
    </location>
</feature>
<evidence type="ECO:0000256" key="7">
    <source>
        <dbReference type="ARBA" id="ARBA00022692"/>
    </source>
</evidence>
<evidence type="ECO:0000256" key="10">
    <source>
        <dbReference type="ARBA" id="ARBA00023136"/>
    </source>
</evidence>
<keyword evidence="8 14" id="KW-0256">Endoplasmic reticulum</keyword>
<comment type="subcellular location">
    <subcellularLocation>
        <location evidence="1 14">Endoplasmic reticulum membrane</location>
        <topology evidence="1 14">Multi-pass membrane protein</topology>
    </subcellularLocation>
</comment>
<keyword evidence="7 14" id="KW-0812">Transmembrane</keyword>
<dbReference type="Pfam" id="PF05208">
    <property type="entry name" value="ALG3"/>
    <property type="match status" value="1"/>
</dbReference>
<keyword evidence="9 14" id="KW-1133">Transmembrane helix</keyword>
<feature type="transmembrane region" description="Helical" evidence="14">
    <location>
        <begin position="253"/>
        <end position="273"/>
    </location>
</feature>
<evidence type="ECO:0000256" key="11">
    <source>
        <dbReference type="ARBA" id="ARBA00044743"/>
    </source>
</evidence>